<protein>
    <submittedName>
        <fullName evidence="2">Uncharacterized protein</fullName>
    </submittedName>
</protein>
<sequence length="64" mass="6525">MLVVVVTVVVLNDDKSSGTDGGDGVLVGDGGVNGGSRNAVPHKKYTSIQPHLTFTVFASELPAT</sequence>
<comment type="caution">
    <text evidence="2">The sequence shown here is derived from an EMBL/GenBank/DDBJ whole genome shotgun (WGS) entry which is preliminary data.</text>
</comment>
<name>A0A5B7JUQ5_PORTR</name>
<gene>
    <name evidence="2" type="ORF">E2C01_097262</name>
</gene>
<dbReference type="EMBL" id="VSRR010128310">
    <property type="protein sequence ID" value="MPD01722.1"/>
    <property type="molecule type" value="Genomic_DNA"/>
</dbReference>
<organism evidence="2 3">
    <name type="scientific">Portunus trituberculatus</name>
    <name type="common">Swimming crab</name>
    <name type="synonym">Neptunus trituberculatus</name>
    <dbReference type="NCBI Taxonomy" id="210409"/>
    <lineage>
        <taxon>Eukaryota</taxon>
        <taxon>Metazoa</taxon>
        <taxon>Ecdysozoa</taxon>
        <taxon>Arthropoda</taxon>
        <taxon>Crustacea</taxon>
        <taxon>Multicrustacea</taxon>
        <taxon>Malacostraca</taxon>
        <taxon>Eumalacostraca</taxon>
        <taxon>Eucarida</taxon>
        <taxon>Decapoda</taxon>
        <taxon>Pleocyemata</taxon>
        <taxon>Brachyura</taxon>
        <taxon>Eubrachyura</taxon>
        <taxon>Portunoidea</taxon>
        <taxon>Portunidae</taxon>
        <taxon>Portuninae</taxon>
        <taxon>Portunus</taxon>
    </lineage>
</organism>
<evidence type="ECO:0000313" key="2">
    <source>
        <dbReference type="EMBL" id="MPD01722.1"/>
    </source>
</evidence>
<keyword evidence="3" id="KW-1185">Reference proteome</keyword>
<proteinExistence type="predicted"/>
<dbReference type="AlphaFoldDB" id="A0A5B7JUQ5"/>
<reference evidence="2 3" key="1">
    <citation type="submission" date="2019-05" db="EMBL/GenBank/DDBJ databases">
        <title>Another draft genome of Portunus trituberculatus and its Hox gene families provides insights of decapod evolution.</title>
        <authorList>
            <person name="Jeong J.-H."/>
            <person name="Song I."/>
            <person name="Kim S."/>
            <person name="Choi T."/>
            <person name="Kim D."/>
            <person name="Ryu S."/>
            <person name="Kim W."/>
        </authorList>
    </citation>
    <scope>NUCLEOTIDE SEQUENCE [LARGE SCALE GENOMIC DNA]</scope>
    <source>
        <tissue evidence="2">Muscle</tissue>
    </source>
</reference>
<feature type="region of interest" description="Disordered" evidence="1">
    <location>
        <begin position="14"/>
        <end position="33"/>
    </location>
</feature>
<evidence type="ECO:0000256" key="1">
    <source>
        <dbReference type="SAM" id="MobiDB-lite"/>
    </source>
</evidence>
<evidence type="ECO:0000313" key="3">
    <source>
        <dbReference type="Proteomes" id="UP000324222"/>
    </source>
</evidence>
<feature type="compositionally biased region" description="Gly residues" evidence="1">
    <location>
        <begin position="19"/>
        <end position="33"/>
    </location>
</feature>
<accession>A0A5B7JUQ5</accession>
<dbReference type="Proteomes" id="UP000324222">
    <property type="component" value="Unassembled WGS sequence"/>
</dbReference>